<accession>A0A8J5XT13</accession>
<dbReference type="OrthoDB" id="421838at2759"/>
<dbReference type="EMBL" id="JAGTXO010000001">
    <property type="protein sequence ID" value="KAG8471163.1"/>
    <property type="molecule type" value="Genomic_DNA"/>
</dbReference>
<feature type="region of interest" description="Disordered" evidence="2">
    <location>
        <begin position="698"/>
        <end position="724"/>
    </location>
</feature>
<dbReference type="InterPro" id="IPR039187">
    <property type="entry name" value="SNO_AAA"/>
</dbReference>
<protein>
    <recommendedName>
        <fullName evidence="7">Strawberry notch AAA domain-containing protein</fullName>
    </recommendedName>
</protein>
<dbReference type="Proteomes" id="UP000751190">
    <property type="component" value="Unassembled WGS sequence"/>
</dbReference>
<gene>
    <name evidence="5" type="ORF">KFE25_009584</name>
</gene>
<feature type="region of interest" description="Disordered" evidence="2">
    <location>
        <begin position="890"/>
        <end position="923"/>
    </location>
</feature>
<evidence type="ECO:0000313" key="6">
    <source>
        <dbReference type="Proteomes" id="UP000751190"/>
    </source>
</evidence>
<feature type="region of interest" description="Disordered" evidence="2">
    <location>
        <begin position="1534"/>
        <end position="1657"/>
    </location>
</feature>
<evidence type="ECO:0000313" key="5">
    <source>
        <dbReference type="EMBL" id="KAG8471163.1"/>
    </source>
</evidence>
<dbReference type="InterPro" id="IPR026741">
    <property type="entry name" value="SNO"/>
</dbReference>
<feature type="region of interest" description="Disordered" evidence="2">
    <location>
        <begin position="330"/>
        <end position="415"/>
    </location>
</feature>
<dbReference type="SUPFAM" id="SSF52540">
    <property type="entry name" value="P-loop containing nucleoside triphosphate hydrolases"/>
    <property type="match status" value="1"/>
</dbReference>
<sequence>MDSDDDLEIVGARGHVAMRDYPHPRHQCLEHRFSSAEGARNEPACAHCWCFVCETPHAQCASWRAHCDATDEQPRWLAERNNARRARERAARREEDERPEEREKRATRAEEVERAEEERYVCAIDALDTPEADEEVEELFQEYEPQAVLEGIEKHPTASFQTTSLSFVRTPDVDASSIRLVALVRAGSHSPSEGALSSLQLETVIHAVARHEQTLPGSASAAGFFLGDGPGVGKGRQVAAIIYEHWLRGRKHHVWVSVSNDLLDDARRDVREIGCPLTVHRLNDLSARQLRELPDGILFCTYATLIAREVADGARHGAGKAPVAAEAAAARTGAPTKAPMGKAAPTPPLKMAPAAPTPPPKMAPASAGGAAPPDGSDGGDGSDDYEVDGSGEPFDDDGDDGVEASAARARRGARRSVDAIEVDLDPARRLTQIVQWMTHGGTSDGGGAVVFDESHRAKNLCPDSGGMQTITGLAVLELQMALPNAKVVYCSATGCSSVKGMAYMARLGLWGESTPFESFHAFEAAISKGGPGAMELVALDMKQRGMYVSRMLSYHECDFETVEVNPTDEQRRRYDAAVDFWCVAFECVEHAIAELSLIELKPHRGLLSLFWGTHQRFFKQLCMSIKVPELVRRVKAALDAGHAVVIGLQSTGEARLADAIRDATCDDDLEDFRGLRALLEHLIERFPCHESLTVRDDVRKDKEKRSRAVKLRGAGADGAPPSSCVRVPRWVHAARSARARARARGGGGGGGSGGGGGGDGGGGGGSGGAGAGAGSESESDDDDVDLIADAQGVKAARDAFRQRCTLHIPLDDLKKLWAAMVGGAQGGGARPPAKKEALIAALGAAFGKVAELDRAELRKRLVQCGMPRARVPRSRRERIDALWRARAGKQLGGASAPEAGGAAGRSSARGDGDGGGDLDNNSSHAECSVWRQLQRLKDRVSDALEALDLPENPLDQVIRDLGGVNHVAELTGRKMRRVWQGERMEVRARNRDLRDGGKIVPMAHVNNREKDEFLNDIKRVAIISEAASSGISLHADARFKNQRRRVHMTIELAWSADEAIQQFGRTHRSNQVSAPSYVLLMCTIGGERRFASSVARRLQALGALTKGDRRASDASNLEVFNFEHQYGARAVADVLDMVRHPAHARPDRAVLQAVLEPRAHLEARGETAPGVSVLSPARRAAAATAARIGDEDGGEEGDGAGGDGAAEDDATTDARRAAFDDYLAELEGGLAGAGIDVSNVKWESKALSVKTFLNRMLGLHVELQAKLFAHFSERVDALIKRAKQLGTYDSGIVDINAREVRVRGDGQSLREEPLSKARALYYELEVDNGMSWAALQRELDYRSSLEGGGGGLSGSFHAKRVPDGNNNRHLPHALVRVPKPPFASAAWVPHYRRYAPHRGFAELVAEDKIEDGFTRVADPARAKAEWEAFFQHAHEGCMHGPACSLYPRGARCMAGNRVTLIPFLTGCIVPLWREIAQILSTGNTARANPRPLKICRVRINAGAMKGKRLVGVKLEGPHWQARLRSAGFVINVTETEGGQPTSGPPLTRERRTRSPEAMLRPTYRTRFSRLRAAARPGAGEHDPVEDADEGGGAGPSDAAVRMRAMLDGKEKRKRQRERAEGGDGGADSSAPLPHEVYAAQRKRHLIVLDGSDDDGGH</sequence>
<feature type="region of interest" description="Disordered" evidence="2">
    <location>
        <begin position="1184"/>
        <end position="1208"/>
    </location>
</feature>
<dbReference type="InterPro" id="IPR026937">
    <property type="entry name" value="SBNO_Helicase_C_dom"/>
</dbReference>
<evidence type="ECO:0000259" key="4">
    <source>
        <dbReference type="Pfam" id="PF13872"/>
    </source>
</evidence>
<name>A0A8J5XT13_DIALT</name>
<organism evidence="5 6">
    <name type="scientific">Diacronema lutheri</name>
    <name type="common">Unicellular marine alga</name>
    <name type="synonym">Monochrysis lutheri</name>
    <dbReference type="NCBI Taxonomy" id="2081491"/>
    <lineage>
        <taxon>Eukaryota</taxon>
        <taxon>Haptista</taxon>
        <taxon>Haptophyta</taxon>
        <taxon>Pavlovophyceae</taxon>
        <taxon>Pavlovales</taxon>
        <taxon>Pavlovaceae</taxon>
        <taxon>Diacronema</taxon>
    </lineage>
</organism>
<evidence type="ECO:0000259" key="3">
    <source>
        <dbReference type="Pfam" id="PF13871"/>
    </source>
</evidence>
<dbReference type="PANTHER" id="PTHR12706:SF30">
    <property type="entry name" value="PROTEIN STRAWBERRY NOTCH-RELATED"/>
    <property type="match status" value="1"/>
</dbReference>
<keyword evidence="6" id="KW-1185">Reference proteome</keyword>
<feature type="compositionally biased region" description="Low complexity" evidence="2">
    <location>
        <begin position="330"/>
        <end position="339"/>
    </location>
</feature>
<dbReference type="PANTHER" id="PTHR12706">
    <property type="entry name" value="STRAWBERRY NOTCH-RELATED"/>
    <property type="match status" value="1"/>
</dbReference>
<dbReference type="InterPro" id="IPR027417">
    <property type="entry name" value="P-loop_NTPase"/>
</dbReference>
<evidence type="ECO:0000256" key="2">
    <source>
        <dbReference type="SAM" id="MobiDB-lite"/>
    </source>
</evidence>
<dbReference type="GO" id="GO:0006355">
    <property type="term" value="P:regulation of DNA-templated transcription"/>
    <property type="evidence" value="ECO:0007669"/>
    <property type="project" value="InterPro"/>
</dbReference>
<feature type="domain" description="Strawberry notch AAA" evidence="4">
    <location>
        <begin position="427"/>
        <end position="576"/>
    </location>
</feature>
<feature type="domain" description="Strawberry notch helicase C" evidence="3">
    <location>
        <begin position="952"/>
        <end position="1294"/>
    </location>
</feature>
<feature type="region of interest" description="Disordered" evidence="2">
    <location>
        <begin position="736"/>
        <end position="782"/>
    </location>
</feature>
<dbReference type="Pfam" id="PF13872">
    <property type="entry name" value="AAA_34"/>
    <property type="match status" value="2"/>
</dbReference>
<dbReference type="GO" id="GO:0005634">
    <property type="term" value="C:nucleus"/>
    <property type="evidence" value="ECO:0007669"/>
    <property type="project" value="TreeGrafter"/>
</dbReference>
<comment type="caution">
    <text evidence="5">The sequence shown here is derived from an EMBL/GenBank/DDBJ whole genome shotgun (WGS) entry which is preliminary data.</text>
</comment>
<comment type="similarity">
    <text evidence="1">Belongs to the SBNO family.</text>
</comment>
<feature type="domain" description="Strawberry notch AAA" evidence="4">
    <location>
        <begin position="154"/>
        <end position="310"/>
    </location>
</feature>
<reference evidence="5" key="1">
    <citation type="submission" date="2021-05" db="EMBL/GenBank/DDBJ databases">
        <title>The genome of the haptophyte Pavlova lutheri (Diacronema luteri, Pavlovales) - a model for lipid biosynthesis in eukaryotic algae.</title>
        <authorList>
            <person name="Hulatt C.J."/>
            <person name="Posewitz M.C."/>
        </authorList>
    </citation>
    <scope>NUCLEOTIDE SEQUENCE</scope>
    <source>
        <strain evidence="5">NIVA-4/92</strain>
    </source>
</reference>
<feature type="compositionally biased region" description="Acidic residues" evidence="2">
    <location>
        <begin position="380"/>
        <end position="402"/>
    </location>
</feature>
<evidence type="ECO:0008006" key="7">
    <source>
        <dbReference type="Google" id="ProtNLM"/>
    </source>
</evidence>
<feature type="compositionally biased region" description="Low complexity" evidence="2">
    <location>
        <begin position="892"/>
        <end position="909"/>
    </location>
</feature>
<feature type="compositionally biased region" description="Pro residues" evidence="2">
    <location>
        <begin position="345"/>
        <end position="362"/>
    </location>
</feature>
<evidence type="ECO:0000256" key="1">
    <source>
        <dbReference type="ARBA" id="ARBA00006992"/>
    </source>
</evidence>
<feature type="region of interest" description="Disordered" evidence="2">
    <location>
        <begin position="78"/>
        <end position="111"/>
    </location>
</feature>
<feature type="compositionally biased region" description="Low complexity" evidence="2">
    <location>
        <begin position="363"/>
        <end position="375"/>
    </location>
</feature>
<dbReference type="Pfam" id="PF13871">
    <property type="entry name" value="Helicase_C_4"/>
    <property type="match status" value="1"/>
</dbReference>
<dbReference type="GO" id="GO:0031490">
    <property type="term" value="F:chromatin DNA binding"/>
    <property type="evidence" value="ECO:0007669"/>
    <property type="project" value="TreeGrafter"/>
</dbReference>
<proteinExistence type="inferred from homology"/>
<dbReference type="GO" id="GO:0042393">
    <property type="term" value="F:histone binding"/>
    <property type="evidence" value="ECO:0007669"/>
    <property type="project" value="TreeGrafter"/>
</dbReference>
<feature type="compositionally biased region" description="Basic and acidic residues" evidence="2">
    <location>
        <begin position="88"/>
        <end position="111"/>
    </location>
</feature>
<feature type="compositionally biased region" description="Gly residues" evidence="2">
    <location>
        <begin position="744"/>
        <end position="773"/>
    </location>
</feature>